<accession>A0A4Y9FTD4</accession>
<evidence type="ECO:0000313" key="2">
    <source>
        <dbReference type="EMBL" id="TFU32245.1"/>
    </source>
</evidence>
<dbReference type="Gene3D" id="3.10.180.10">
    <property type="entry name" value="2,3-Dihydroxybiphenyl 1,2-Dioxygenase, domain 1"/>
    <property type="match status" value="1"/>
</dbReference>
<dbReference type="AlphaFoldDB" id="A0A4Y9FTD4"/>
<dbReference type="Proteomes" id="UP000298358">
    <property type="component" value="Unassembled WGS sequence"/>
</dbReference>
<dbReference type="PANTHER" id="PTHR36503">
    <property type="entry name" value="BLR2520 PROTEIN"/>
    <property type="match status" value="1"/>
</dbReference>
<feature type="domain" description="VOC" evidence="1">
    <location>
        <begin position="2"/>
        <end position="127"/>
    </location>
</feature>
<dbReference type="InterPro" id="IPR004360">
    <property type="entry name" value="Glyas_Fos-R_dOase_dom"/>
</dbReference>
<comment type="caution">
    <text evidence="2">The sequence shown here is derived from an EMBL/GenBank/DDBJ whole genome shotgun (WGS) entry which is preliminary data.</text>
</comment>
<dbReference type="InterPro" id="IPR037523">
    <property type="entry name" value="VOC_core"/>
</dbReference>
<protein>
    <submittedName>
        <fullName evidence="2">Bleomycin resistance protein</fullName>
    </submittedName>
</protein>
<dbReference type="SUPFAM" id="SSF54593">
    <property type="entry name" value="Glyoxalase/Bleomycin resistance protein/Dihydroxybiphenyl dioxygenase"/>
    <property type="match status" value="1"/>
</dbReference>
<proteinExistence type="predicted"/>
<reference evidence="2 3" key="1">
    <citation type="submission" date="2019-03" db="EMBL/GenBank/DDBJ databases">
        <title>Diversity of the mouse oral microbiome.</title>
        <authorList>
            <person name="Joseph S."/>
            <person name="Aduse-Opoku J."/>
            <person name="Curtis M."/>
            <person name="Wade W."/>
            <person name="Hashim A."/>
        </authorList>
    </citation>
    <scope>NUCLEOTIDE SEQUENCE [LARGE SCALE GENOMIC DNA]</scope>
    <source>
        <strain evidence="2 3">P1012</strain>
    </source>
</reference>
<dbReference type="RefSeq" id="WP_135114991.1">
    <property type="nucleotide sequence ID" value="NZ_JADGLL010000031.1"/>
</dbReference>
<evidence type="ECO:0000313" key="3">
    <source>
        <dbReference type="Proteomes" id="UP000298358"/>
    </source>
</evidence>
<dbReference type="OrthoDB" id="4265398at2"/>
<sequence>MATNIFVNLPTADLPKAKEFYSSLGAEIVPEFTDDNAACVKWDDNVFFMVLTKEYFGTFTDKTVVDPAGSAQVITAISRDSREDVDTIRQAVLDAGGSEHKDPQDYGFMYSVSMADPDGNIIEFLWMDPVAAEKGPEAYMAEATEQAGA</sequence>
<keyword evidence="3" id="KW-1185">Reference proteome</keyword>
<evidence type="ECO:0000259" key="1">
    <source>
        <dbReference type="PROSITE" id="PS51819"/>
    </source>
</evidence>
<dbReference type="Pfam" id="PF00903">
    <property type="entry name" value="Glyoxalase"/>
    <property type="match status" value="1"/>
</dbReference>
<organism evidence="2 3">
    <name type="scientific">Microbacterium paludicola</name>
    <dbReference type="NCBI Taxonomy" id="300019"/>
    <lineage>
        <taxon>Bacteria</taxon>
        <taxon>Bacillati</taxon>
        <taxon>Actinomycetota</taxon>
        <taxon>Actinomycetes</taxon>
        <taxon>Micrococcales</taxon>
        <taxon>Microbacteriaceae</taxon>
        <taxon>Microbacterium</taxon>
    </lineage>
</organism>
<dbReference type="PROSITE" id="PS51819">
    <property type="entry name" value="VOC"/>
    <property type="match status" value="1"/>
</dbReference>
<name>A0A4Y9FTD4_9MICO</name>
<gene>
    <name evidence="2" type="ORF">E4U02_11550</name>
</gene>
<dbReference type="InterPro" id="IPR029068">
    <property type="entry name" value="Glyas_Bleomycin-R_OHBP_Dase"/>
</dbReference>
<dbReference type="PANTHER" id="PTHR36503:SF2">
    <property type="entry name" value="BLR2408 PROTEIN"/>
    <property type="match status" value="1"/>
</dbReference>
<dbReference type="EMBL" id="SPQB01000031">
    <property type="protein sequence ID" value="TFU32245.1"/>
    <property type="molecule type" value="Genomic_DNA"/>
</dbReference>